<feature type="region of interest" description="Disordered" evidence="1">
    <location>
        <begin position="227"/>
        <end position="254"/>
    </location>
</feature>
<gene>
    <name evidence="2" type="ORF">ACFSE6_13730</name>
</gene>
<evidence type="ECO:0000313" key="3">
    <source>
        <dbReference type="Proteomes" id="UP001597277"/>
    </source>
</evidence>
<dbReference type="Proteomes" id="UP001597277">
    <property type="component" value="Unassembled WGS sequence"/>
</dbReference>
<keyword evidence="3" id="KW-1185">Reference proteome</keyword>
<sequence>MVGREADRPARAAVSHQHWEHVVFLHWPIPARDLVPLLPPGLCPHTADGTAWLTVTPLRMHARPAFLPRLPYVSHFDEVNVRTYVIGPDGRDGVWFFSLECPRSPVVVALRAVGLRYVWSRTAVRVRAEYLAVTSERRDGRGRMQASIRVREREDLDPLATFLTGRWSAYVRRFGHLLRIDIEHPPWPLYRADARADVADLLRADGLPSVQDRPLAHYSPGVRARIGWPRPVGGPGEGGSSEWPATARHNGPHA</sequence>
<accession>A0ABW4L8S2</accession>
<organism evidence="2 3">
    <name type="scientific">Georgenia deserti</name>
    <dbReference type="NCBI Taxonomy" id="2093781"/>
    <lineage>
        <taxon>Bacteria</taxon>
        <taxon>Bacillati</taxon>
        <taxon>Actinomycetota</taxon>
        <taxon>Actinomycetes</taxon>
        <taxon>Micrococcales</taxon>
        <taxon>Bogoriellaceae</taxon>
        <taxon>Georgenia</taxon>
    </lineage>
</organism>
<dbReference type="EMBL" id="JBHUEE010000007">
    <property type="protein sequence ID" value="MFD1718902.1"/>
    <property type="molecule type" value="Genomic_DNA"/>
</dbReference>
<dbReference type="SUPFAM" id="SSF160104">
    <property type="entry name" value="Acetoacetate decarboxylase-like"/>
    <property type="match status" value="1"/>
</dbReference>
<dbReference type="PANTHER" id="PTHR39186">
    <property type="entry name" value="DUF2071 FAMILY PROTEIN"/>
    <property type="match status" value="1"/>
</dbReference>
<dbReference type="RefSeq" id="WP_388008114.1">
    <property type="nucleotide sequence ID" value="NZ_JBHUEE010000007.1"/>
</dbReference>
<evidence type="ECO:0000256" key="1">
    <source>
        <dbReference type="SAM" id="MobiDB-lite"/>
    </source>
</evidence>
<name>A0ABW4L8S2_9MICO</name>
<dbReference type="InterPro" id="IPR023375">
    <property type="entry name" value="ADC_dom_sf"/>
</dbReference>
<proteinExistence type="predicted"/>
<dbReference type="InterPro" id="IPR018644">
    <property type="entry name" value="DUF2071"/>
</dbReference>
<comment type="caution">
    <text evidence="2">The sequence shown here is derived from an EMBL/GenBank/DDBJ whole genome shotgun (WGS) entry which is preliminary data.</text>
</comment>
<protein>
    <submittedName>
        <fullName evidence="2">YqjF family protein</fullName>
    </submittedName>
</protein>
<evidence type="ECO:0000313" key="2">
    <source>
        <dbReference type="EMBL" id="MFD1718902.1"/>
    </source>
</evidence>
<reference evidence="3" key="1">
    <citation type="journal article" date="2019" name="Int. J. Syst. Evol. Microbiol.">
        <title>The Global Catalogue of Microorganisms (GCM) 10K type strain sequencing project: providing services to taxonomists for standard genome sequencing and annotation.</title>
        <authorList>
            <consortium name="The Broad Institute Genomics Platform"/>
            <consortium name="The Broad Institute Genome Sequencing Center for Infectious Disease"/>
            <person name="Wu L."/>
            <person name="Ma J."/>
        </authorList>
    </citation>
    <scope>NUCLEOTIDE SEQUENCE [LARGE SCALE GENOMIC DNA]</scope>
    <source>
        <strain evidence="3">JCM 17130</strain>
    </source>
</reference>
<dbReference type="PANTHER" id="PTHR39186:SF1">
    <property type="entry name" value="DUF2071 DOMAIN-CONTAINING PROTEIN"/>
    <property type="match status" value="1"/>
</dbReference>
<dbReference type="Pfam" id="PF09844">
    <property type="entry name" value="DUF2071"/>
    <property type="match status" value="1"/>
</dbReference>